<organism evidence="2">
    <name type="scientific">Tanacetum cinerariifolium</name>
    <name type="common">Dalmatian daisy</name>
    <name type="synonym">Chrysanthemum cinerariifolium</name>
    <dbReference type="NCBI Taxonomy" id="118510"/>
    <lineage>
        <taxon>Eukaryota</taxon>
        <taxon>Viridiplantae</taxon>
        <taxon>Streptophyta</taxon>
        <taxon>Embryophyta</taxon>
        <taxon>Tracheophyta</taxon>
        <taxon>Spermatophyta</taxon>
        <taxon>Magnoliopsida</taxon>
        <taxon>eudicotyledons</taxon>
        <taxon>Gunneridae</taxon>
        <taxon>Pentapetalae</taxon>
        <taxon>asterids</taxon>
        <taxon>campanulids</taxon>
        <taxon>Asterales</taxon>
        <taxon>Asteraceae</taxon>
        <taxon>Asteroideae</taxon>
        <taxon>Anthemideae</taxon>
        <taxon>Anthemidinae</taxon>
        <taxon>Tanacetum</taxon>
    </lineage>
</organism>
<evidence type="ECO:0000256" key="1">
    <source>
        <dbReference type="SAM" id="MobiDB-lite"/>
    </source>
</evidence>
<dbReference type="EMBL" id="BKCJ011852118">
    <property type="protein sequence ID" value="GFD58373.1"/>
    <property type="molecule type" value="Genomic_DNA"/>
</dbReference>
<evidence type="ECO:0000313" key="2">
    <source>
        <dbReference type="EMBL" id="GFD58373.1"/>
    </source>
</evidence>
<feature type="region of interest" description="Disordered" evidence="1">
    <location>
        <begin position="29"/>
        <end position="62"/>
    </location>
</feature>
<feature type="non-terminal residue" evidence="2">
    <location>
        <position position="1"/>
    </location>
</feature>
<comment type="caution">
    <text evidence="2">The sequence shown here is derived from an EMBL/GenBank/DDBJ whole genome shotgun (WGS) entry which is preliminary data.</text>
</comment>
<sequence>PRLPPAHRGLRQPGAVLEHHLRAQVRVPDRGRRRLERQAGRVLGQRRDLPLAEHHQPGVEQG</sequence>
<accession>A0A699XGT7</accession>
<gene>
    <name evidence="2" type="ORF">Tci_930342</name>
</gene>
<dbReference type="AlphaFoldDB" id="A0A699XGT7"/>
<feature type="compositionally biased region" description="Basic and acidic residues" evidence="1">
    <location>
        <begin position="45"/>
        <end position="62"/>
    </location>
</feature>
<protein>
    <submittedName>
        <fullName evidence="2">Uncharacterized protein</fullName>
    </submittedName>
</protein>
<reference evidence="2" key="1">
    <citation type="journal article" date="2019" name="Sci. Rep.">
        <title>Draft genome of Tanacetum cinerariifolium, the natural source of mosquito coil.</title>
        <authorList>
            <person name="Yamashiro T."/>
            <person name="Shiraishi A."/>
            <person name="Satake H."/>
            <person name="Nakayama K."/>
        </authorList>
    </citation>
    <scope>NUCLEOTIDE SEQUENCE</scope>
</reference>
<name>A0A699XGT7_TANCI</name>
<proteinExistence type="predicted"/>